<dbReference type="InterPro" id="IPR005841">
    <property type="entry name" value="Alpha-D-phosphohexomutase_SF"/>
</dbReference>
<proteinExistence type="inferred from homology"/>
<reference evidence="11 12" key="1">
    <citation type="journal article" date="2016" name="Nat. Commun.">
        <title>Thousands of microbial genomes shed light on interconnected biogeochemical processes in an aquifer system.</title>
        <authorList>
            <person name="Anantharaman K."/>
            <person name="Brown C.T."/>
            <person name="Hug L.A."/>
            <person name="Sharon I."/>
            <person name="Castelle C.J."/>
            <person name="Probst A.J."/>
            <person name="Thomas B.C."/>
            <person name="Singh A."/>
            <person name="Wilkins M.J."/>
            <person name="Karaoz U."/>
            <person name="Brodie E.L."/>
            <person name="Williams K.H."/>
            <person name="Hubbard S.S."/>
            <person name="Banfield J.F."/>
        </authorList>
    </citation>
    <scope>NUCLEOTIDE SEQUENCE [LARGE SCALE GENOMIC DNA]</scope>
    <source>
        <strain evidence="12">RIFCSPHIGHO2_01_FULL_58_15</strain>
    </source>
</reference>
<dbReference type="Pfam" id="PF02880">
    <property type="entry name" value="PGM_PMM_III"/>
    <property type="match status" value="1"/>
</dbReference>
<dbReference type="Pfam" id="PF02879">
    <property type="entry name" value="PGM_PMM_II"/>
    <property type="match status" value="1"/>
</dbReference>
<evidence type="ECO:0000313" key="11">
    <source>
        <dbReference type="EMBL" id="OHA48344.1"/>
    </source>
</evidence>
<feature type="domain" description="Alpha-D-phosphohexomutase alpha/beta/alpha" evidence="9">
    <location>
        <begin position="175"/>
        <end position="272"/>
    </location>
</feature>
<dbReference type="STRING" id="1802363.A2682_02815"/>
<dbReference type="PRINTS" id="PR00509">
    <property type="entry name" value="PGMPMM"/>
</dbReference>
<protein>
    <recommendedName>
        <fullName evidence="13">Phosphomannomutase</fullName>
    </recommendedName>
</protein>
<feature type="domain" description="Alpha-D-phosphohexomutase alpha/beta/alpha" evidence="10">
    <location>
        <begin position="278"/>
        <end position="386"/>
    </location>
</feature>
<dbReference type="CDD" id="cd03089">
    <property type="entry name" value="PMM_PGM"/>
    <property type="match status" value="1"/>
</dbReference>
<dbReference type="Gene3D" id="3.40.120.10">
    <property type="entry name" value="Alpha-D-Glucose-1,6-Bisphosphate, subunit A, domain 3"/>
    <property type="match status" value="3"/>
</dbReference>
<dbReference type="GO" id="GO:0016868">
    <property type="term" value="F:intramolecular phosphotransferase activity"/>
    <property type="evidence" value="ECO:0007669"/>
    <property type="project" value="InterPro"/>
</dbReference>
<dbReference type="InterPro" id="IPR005846">
    <property type="entry name" value="A-D-PHexomutase_a/b/a-III"/>
</dbReference>
<evidence type="ECO:0000259" key="8">
    <source>
        <dbReference type="Pfam" id="PF02878"/>
    </source>
</evidence>
<evidence type="ECO:0000256" key="5">
    <source>
        <dbReference type="ARBA" id="ARBA00022842"/>
    </source>
</evidence>
<evidence type="ECO:0000259" key="9">
    <source>
        <dbReference type="Pfam" id="PF02879"/>
    </source>
</evidence>
<keyword evidence="3" id="KW-0597">Phosphoprotein</keyword>
<dbReference type="InterPro" id="IPR005843">
    <property type="entry name" value="A-D-PHexomutase_C"/>
</dbReference>
<keyword evidence="5" id="KW-0460">Magnesium</keyword>
<evidence type="ECO:0000256" key="3">
    <source>
        <dbReference type="ARBA" id="ARBA00022553"/>
    </source>
</evidence>
<evidence type="ECO:0000259" key="7">
    <source>
        <dbReference type="Pfam" id="PF00408"/>
    </source>
</evidence>
<gene>
    <name evidence="11" type="ORF">A2682_02815</name>
</gene>
<dbReference type="Pfam" id="PF02878">
    <property type="entry name" value="PGM_PMM_I"/>
    <property type="match status" value="1"/>
</dbReference>
<dbReference type="InterPro" id="IPR016055">
    <property type="entry name" value="A-D-PHexomutase_a/b/a-I/II/III"/>
</dbReference>
<dbReference type="PANTHER" id="PTHR43771">
    <property type="entry name" value="PHOSPHOMANNOMUTASE"/>
    <property type="match status" value="1"/>
</dbReference>
<feature type="domain" description="Alpha-D-phosphohexomutase alpha/beta/alpha" evidence="8">
    <location>
        <begin position="40"/>
        <end position="160"/>
    </location>
</feature>
<dbReference type="InterPro" id="IPR036900">
    <property type="entry name" value="A-D-PHexomutase_C_sf"/>
</dbReference>
<dbReference type="AlphaFoldDB" id="A0A1G2PJ36"/>
<sequence>MHMQINPYIFREYDIRGVAGERFSPEEIAEYEKWYGPFPGVTITPEIAERIGRAYATIIRRKRGKRIVVGREIRPFARELTESFIAGARAAGCDVTDLGEGVTPLVYFAVAAFGFDGGVNVTGSHNVYFYNGFKLTGRNVDPIFGEELQRLKIMVEREDFVSGTGGYQRENFLPAYQEAIRRRVRLARPLKVVLDCGNGSTGILAPQLLESLGCDVVGLYTEPNARFPNHIPDPEMPNTMVELGERVRTEGADLGIALDADGDRVGFVTERGEFVDADLFILLLARDVLRRHPGEKILYDVKCSRLLGELIPGYGGIPLMHRTGHGPIKATMRRDTNIAFGGEVSGHFYFVEDWFRFDDGLLGAAKVLELAAGTEAPFSSLFVDIPKTIRTPELKLPCADEEKFAVVADITRIFSQRYRTITIDGVRVLFDEKSWALVRASNTSAYLTVRAEADTEERLLEIKNVFADVLERFPQVADRLNRKAIASFTGRLGWV</sequence>
<evidence type="ECO:0008006" key="13">
    <source>
        <dbReference type="Google" id="ProtNLM"/>
    </source>
</evidence>
<dbReference type="GO" id="GO:0005975">
    <property type="term" value="P:carbohydrate metabolic process"/>
    <property type="evidence" value="ECO:0007669"/>
    <property type="project" value="InterPro"/>
</dbReference>
<comment type="caution">
    <text evidence="11">The sequence shown here is derived from an EMBL/GenBank/DDBJ whole genome shotgun (WGS) entry which is preliminary data.</text>
</comment>
<dbReference type="InterPro" id="IPR005845">
    <property type="entry name" value="A-D-PHexomutase_a/b/a-II"/>
</dbReference>
<accession>A0A1G2PJ36</accession>
<dbReference type="InterPro" id="IPR005844">
    <property type="entry name" value="A-D-PHexomutase_a/b/a-I"/>
</dbReference>
<name>A0A1G2PJ36_TERXR</name>
<dbReference type="Gene3D" id="3.30.310.50">
    <property type="entry name" value="Alpha-D-phosphohexomutase, C-terminal domain"/>
    <property type="match status" value="1"/>
</dbReference>
<dbReference type="GO" id="GO:0046872">
    <property type="term" value="F:metal ion binding"/>
    <property type="evidence" value="ECO:0007669"/>
    <property type="project" value="UniProtKB-KW"/>
</dbReference>
<keyword evidence="6" id="KW-0413">Isomerase</keyword>
<evidence type="ECO:0000259" key="10">
    <source>
        <dbReference type="Pfam" id="PF02880"/>
    </source>
</evidence>
<dbReference type="EMBL" id="MHST01000021">
    <property type="protein sequence ID" value="OHA48344.1"/>
    <property type="molecule type" value="Genomic_DNA"/>
</dbReference>
<evidence type="ECO:0000256" key="4">
    <source>
        <dbReference type="ARBA" id="ARBA00022723"/>
    </source>
</evidence>
<dbReference type="Proteomes" id="UP000178690">
    <property type="component" value="Unassembled WGS sequence"/>
</dbReference>
<feature type="domain" description="Alpha-D-phosphohexomutase C-terminal" evidence="7">
    <location>
        <begin position="393"/>
        <end position="468"/>
    </location>
</feature>
<evidence type="ECO:0000313" key="12">
    <source>
        <dbReference type="Proteomes" id="UP000178690"/>
    </source>
</evidence>
<evidence type="ECO:0000256" key="1">
    <source>
        <dbReference type="ARBA" id="ARBA00001946"/>
    </source>
</evidence>
<dbReference type="SUPFAM" id="SSF53738">
    <property type="entry name" value="Phosphoglucomutase, first 3 domains"/>
    <property type="match status" value="3"/>
</dbReference>
<evidence type="ECO:0000256" key="6">
    <source>
        <dbReference type="ARBA" id="ARBA00023235"/>
    </source>
</evidence>
<comment type="similarity">
    <text evidence="2">Belongs to the phosphohexose mutase family.</text>
</comment>
<evidence type="ECO:0000256" key="2">
    <source>
        <dbReference type="ARBA" id="ARBA00010231"/>
    </source>
</evidence>
<dbReference type="Pfam" id="PF00408">
    <property type="entry name" value="PGM_PMM_IV"/>
    <property type="match status" value="1"/>
</dbReference>
<keyword evidence="4" id="KW-0479">Metal-binding</keyword>
<dbReference type="SUPFAM" id="SSF55957">
    <property type="entry name" value="Phosphoglucomutase, C-terminal domain"/>
    <property type="match status" value="1"/>
</dbReference>
<organism evidence="11 12">
    <name type="scientific">Terrybacteria sp. (strain RIFCSPHIGHO2_01_FULL_58_15)</name>
    <dbReference type="NCBI Taxonomy" id="1802363"/>
    <lineage>
        <taxon>Bacteria</taxon>
        <taxon>Candidatus Terryibacteriota</taxon>
    </lineage>
</organism>
<dbReference type="PANTHER" id="PTHR43771:SF2">
    <property type="entry name" value="PHOSPHOMANNOMUTASE_PHOSPHOGLUCOMUTASE"/>
    <property type="match status" value="1"/>
</dbReference>
<comment type="cofactor">
    <cofactor evidence="1">
        <name>Mg(2+)</name>
        <dbReference type="ChEBI" id="CHEBI:18420"/>
    </cofactor>
</comment>